<protein>
    <submittedName>
        <fullName evidence="1">Uncharacterized protein</fullName>
    </submittedName>
</protein>
<accession>A0A495W0G0</accession>
<organism evidence="1 2">
    <name type="scientific">Saccharothrix australiensis</name>
    <dbReference type="NCBI Taxonomy" id="2072"/>
    <lineage>
        <taxon>Bacteria</taxon>
        <taxon>Bacillati</taxon>
        <taxon>Actinomycetota</taxon>
        <taxon>Actinomycetes</taxon>
        <taxon>Pseudonocardiales</taxon>
        <taxon>Pseudonocardiaceae</taxon>
        <taxon>Saccharothrix</taxon>
    </lineage>
</organism>
<dbReference type="AlphaFoldDB" id="A0A495W0G0"/>
<comment type="caution">
    <text evidence="1">The sequence shown here is derived from an EMBL/GenBank/DDBJ whole genome shotgun (WGS) entry which is preliminary data.</text>
</comment>
<evidence type="ECO:0000313" key="1">
    <source>
        <dbReference type="EMBL" id="RKT54497.1"/>
    </source>
</evidence>
<reference evidence="1 2" key="1">
    <citation type="submission" date="2018-10" db="EMBL/GenBank/DDBJ databases">
        <title>Sequencing the genomes of 1000 actinobacteria strains.</title>
        <authorList>
            <person name="Klenk H.-P."/>
        </authorList>
    </citation>
    <scope>NUCLEOTIDE SEQUENCE [LARGE SCALE GENOMIC DNA]</scope>
    <source>
        <strain evidence="1 2">DSM 43800</strain>
    </source>
</reference>
<sequence length="96" mass="10648">MRLVGEPFDHDTELPANLTALTRPQDLFLLEVATTDALSDDLARDTVEEYARSRAYREFATSALLRTHSDFQVPRSAQGFGVNLLLLAPDRATTPS</sequence>
<gene>
    <name evidence="1" type="ORF">C8E97_3140</name>
</gene>
<dbReference type="RefSeq" id="WP_121006163.1">
    <property type="nucleotide sequence ID" value="NZ_RBXO01000001.1"/>
</dbReference>
<proteinExistence type="predicted"/>
<dbReference type="EMBL" id="RBXO01000001">
    <property type="protein sequence ID" value="RKT54497.1"/>
    <property type="molecule type" value="Genomic_DNA"/>
</dbReference>
<evidence type="ECO:0000313" key="2">
    <source>
        <dbReference type="Proteomes" id="UP000282084"/>
    </source>
</evidence>
<name>A0A495W0G0_9PSEU</name>
<dbReference type="Proteomes" id="UP000282084">
    <property type="component" value="Unassembled WGS sequence"/>
</dbReference>
<keyword evidence="2" id="KW-1185">Reference proteome</keyword>
<dbReference type="OrthoDB" id="5136988at2"/>